<dbReference type="Gene3D" id="3.40.50.10610">
    <property type="entry name" value="ABC-type transport auxiliary lipoprotein component"/>
    <property type="match status" value="1"/>
</dbReference>
<gene>
    <name evidence="1" type="ORF">MNB_SV-12-1839</name>
</gene>
<reference evidence="1" key="1">
    <citation type="submission" date="2016-10" db="EMBL/GenBank/DDBJ databases">
        <authorList>
            <person name="de Groot N.N."/>
        </authorList>
    </citation>
    <scope>NUCLEOTIDE SEQUENCE</scope>
</reference>
<name>A0A1W1B9Q5_9ZZZZ</name>
<dbReference type="EMBL" id="FPHE01000002">
    <property type="protein sequence ID" value="SFV50207.1"/>
    <property type="molecule type" value="Genomic_DNA"/>
</dbReference>
<sequence length="171" mass="18839">MSKKLLLLLTFFLILFSGCSSIINKKNLKLPTGKQYAISSFWNYTETPMAGLRASSIVESVLAKEKIILNSLIEGSSEMGEVESRQKFISSKKVEAKALGAEYLITGDVQEWRYKTGIDGEPVVSYSIKIIDLKNDTVIYSSVGAKSGWGHKSIGVVAQEIAEELIPEFIP</sequence>
<accession>A0A1W1B9Q5</accession>
<evidence type="ECO:0000313" key="1">
    <source>
        <dbReference type="EMBL" id="SFV50207.1"/>
    </source>
</evidence>
<organism evidence="1">
    <name type="scientific">hydrothermal vent metagenome</name>
    <dbReference type="NCBI Taxonomy" id="652676"/>
    <lineage>
        <taxon>unclassified sequences</taxon>
        <taxon>metagenomes</taxon>
        <taxon>ecological metagenomes</taxon>
    </lineage>
</organism>
<proteinExistence type="predicted"/>
<dbReference type="AlphaFoldDB" id="A0A1W1B9Q5"/>
<dbReference type="PROSITE" id="PS51257">
    <property type="entry name" value="PROKAR_LIPOPROTEIN"/>
    <property type="match status" value="1"/>
</dbReference>
<protein>
    <submittedName>
        <fullName evidence="1">Extracellular Matrix protein PelC</fullName>
    </submittedName>
</protein>